<dbReference type="InterPro" id="IPR001680">
    <property type="entry name" value="WD40_rpt"/>
</dbReference>
<dbReference type="InterPro" id="IPR001646">
    <property type="entry name" value="5peptide_repeat"/>
</dbReference>
<gene>
    <name evidence="3" type="ORF">PPENT_87.1.T1280159</name>
</gene>
<keyword evidence="4" id="KW-1185">Reference proteome</keyword>
<comment type="caution">
    <text evidence="3">The sequence shown here is derived from an EMBL/GenBank/DDBJ whole genome shotgun (WGS) entry which is preliminary data.</text>
</comment>
<dbReference type="PANTHER" id="PTHR45333">
    <property type="entry name" value="MEMBRANE PROTEIN-RELATED"/>
    <property type="match status" value="1"/>
</dbReference>
<dbReference type="AlphaFoldDB" id="A0A8S1XMQ2"/>
<reference evidence="3" key="1">
    <citation type="submission" date="2021-01" db="EMBL/GenBank/DDBJ databases">
        <authorList>
            <consortium name="Genoscope - CEA"/>
            <person name="William W."/>
        </authorList>
    </citation>
    <scope>NUCLEOTIDE SEQUENCE</scope>
</reference>
<evidence type="ECO:0000256" key="1">
    <source>
        <dbReference type="PROSITE-ProRule" id="PRU00221"/>
    </source>
</evidence>
<feature type="repeat" description="WD" evidence="1">
    <location>
        <begin position="444"/>
        <end position="474"/>
    </location>
</feature>
<dbReference type="PROSITE" id="PS00678">
    <property type="entry name" value="WD_REPEATS_1"/>
    <property type="match status" value="1"/>
</dbReference>
<proteinExistence type="predicted"/>
<feature type="coiled-coil region" evidence="2">
    <location>
        <begin position="149"/>
        <end position="176"/>
    </location>
</feature>
<name>A0A8S1XMQ2_9CILI</name>
<organism evidence="3 4">
    <name type="scientific">Paramecium pentaurelia</name>
    <dbReference type="NCBI Taxonomy" id="43138"/>
    <lineage>
        <taxon>Eukaryota</taxon>
        <taxon>Sar</taxon>
        <taxon>Alveolata</taxon>
        <taxon>Ciliophora</taxon>
        <taxon>Intramacronucleata</taxon>
        <taxon>Oligohymenophorea</taxon>
        <taxon>Peniculida</taxon>
        <taxon>Parameciidae</taxon>
        <taxon>Paramecium</taxon>
    </lineage>
</organism>
<keyword evidence="1" id="KW-0853">WD repeat</keyword>
<dbReference type="Pfam" id="PF00805">
    <property type="entry name" value="Pentapeptide"/>
    <property type="match status" value="1"/>
</dbReference>
<evidence type="ECO:0000256" key="2">
    <source>
        <dbReference type="SAM" id="Coils"/>
    </source>
</evidence>
<dbReference type="OrthoDB" id="273771at2759"/>
<dbReference type="PROSITE" id="PS50082">
    <property type="entry name" value="WD_REPEATS_2"/>
    <property type="match status" value="2"/>
</dbReference>
<protein>
    <submittedName>
        <fullName evidence="3">Uncharacterized protein</fullName>
    </submittedName>
</protein>
<dbReference type="Proteomes" id="UP000689195">
    <property type="component" value="Unassembled WGS sequence"/>
</dbReference>
<accession>A0A8S1XMQ2</accession>
<feature type="repeat" description="WD" evidence="1">
    <location>
        <begin position="402"/>
        <end position="443"/>
    </location>
</feature>
<dbReference type="PANTHER" id="PTHR45333:SF1">
    <property type="entry name" value="CHROMOSOME UNDETERMINED SCAFFOLD_625, WHOLE GENOME SHOTGUN SEQUENCE"/>
    <property type="match status" value="1"/>
</dbReference>
<dbReference type="SMART" id="SM00320">
    <property type="entry name" value="WD40"/>
    <property type="match status" value="2"/>
</dbReference>
<dbReference type="Pfam" id="PF00400">
    <property type="entry name" value="WD40"/>
    <property type="match status" value="2"/>
</dbReference>
<evidence type="ECO:0000313" key="3">
    <source>
        <dbReference type="EMBL" id="CAD8201722.1"/>
    </source>
</evidence>
<dbReference type="InterPro" id="IPR019775">
    <property type="entry name" value="WD40_repeat_CS"/>
</dbReference>
<dbReference type="PROSITE" id="PS50294">
    <property type="entry name" value="WD_REPEATS_REGION"/>
    <property type="match status" value="2"/>
</dbReference>
<evidence type="ECO:0000313" key="4">
    <source>
        <dbReference type="Proteomes" id="UP000689195"/>
    </source>
</evidence>
<keyword evidence="2" id="KW-0175">Coiled coil</keyword>
<sequence length="579" mass="67623">MNCTYHIKSPISLICIAPHKCQRKLCVECQNDHGVDVKQIVPINKFQEMAIQKLRDSKLDDTSELTKQRMAINQMLSFTETQLKKILEELSQSIKQIYDMIEQQTKSYLNIISKNTNLFETPDTELEKLAQILEGKTINVWNAQKQFYFNQLEQVKNLWGQEIKSLNEKIKQQMNEIFSKQFKAYSTIQPIQEEGQVYQMKEDLFELLTQIQDIDETFYKKILEILRREKVSDILEFLSKENNQHFDESLINKQENISELGKKIMKIINVLKNIQDHKFNKDDFSLETYEKASQDLIKKLSKNYGIINFIKFLVLLTSIDVNFIQCGSNALNFLIRLNLDIRKQSFENIRIKNTSLIGGNFARCNLNGSKFDNVDISGLNLNGAQMFNCQWKNIKIHELNKLDGHRSCVLSVCFSPDGQTLASGSQDNSIRLWDVKTGQQKAQLDGHNDCINSVCFSPDGNTLASGSEDKSILLLYQKQVFFRLQIYRNLGQKCKISFFQHTFAEKLYIYNLDTSNIMVNPDFNFSRFKRDFYKKPFPFRRIIGVNYNFLQQHLINLKTNLYQPLIQIYFNIVLVSNIF</sequence>
<dbReference type="EMBL" id="CAJJDO010000128">
    <property type="protein sequence ID" value="CAD8201722.1"/>
    <property type="molecule type" value="Genomic_DNA"/>
</dbReference>